<dbReference type="Pfam" id="PF11155">
    <property type="entry name" value="DUF2935"/>
    <property type="match status" value="2"/>
</dbReference>
<keyword evidence="2" id="KW-1185">Reference proteome</keyword>
<evidence type="ECO:0000313" key="1">
    <source>
        <dbReference type="EMBL" id="REK71453.1"/>
    </source>
</evidence>
<protein>
    <submittedName>
        <fullName evidence="1">DUF2935 domain-containing protein</fullName>
    </submittedName>
</protein>
<sequence>MDNQAWFEHRFWLQILGDHARFIYNALSPIELKDIQTASRFIHHFDQLLTQARDQSVPLGELNKPANELTAQLRWFKLELLDKLLRGRVKIGFTPTFLNHMVNELDEYAAILASLLAGKGVPQFPSLHHDLLWLQDASGHAASLAMDLDAVEKRLIGKSRKFEKHFTQYYLKAIELVGYFRTMRDRYPVLGIFHTDVNLEMKIFMSFLKELEELELGEELLSRIDPLMPNHMYREECYYLLKLSQSGDIAQPECDPAAPRLHVKG</sequence>
<accession>A0A371P670</accession>
<evidence type="ECO:0000313" key="2">
    <source>
        <dbReference type="Proteomes" id="UP000261905"/>
    </source>
</evidence>
<dbReference type="RefSeq" id="WP_116048683.1">
    <property type="nucleotide sequence ID" value="NZ_QUBQ01000005.1"/>
</dbReference>
<organism evidence="1 2">
    <name type="scientific">Paenibacillus paeoniae</name>
    <dbReference type="NCBI Taxonomy" id="2292705"/>
    <lineage>
        <taxon>Bacteria</taxon>
        <taxon>Bacillati</taxon>
        <taxon>Bacillota</taxon>
        <taxon>Bacilli</taxon>
        <taxon>Bacillales</taxon>
        <taxon>Paenibacillaceae</taxon>
        <taxon>Paenibacillus</taxon>
    </lineage>
</organism>
<name>A0A371P670_9BACL</name>
<dbReference type="Proteomes" id="UP000261905">
    <property type="component" value="Unassembled WGS sequence"/>
</dbReference>
<dbReference type="SUPFAM" id="SSF158430">
    <property type="entry name" value="Bacillus cereus metalloprotein-like"/>
    <property type="match status" value="2"/>
</dbReference>
<proteinExistence type="predicted"/>
<dbReference type="AlphaFoldDB" id="A0A371P670"/>
<dbReference type="EMBL" id="QUBQ01000005">
    <property type="protein sequence ID" value="REK71453.1"/>
    <property type="molecule type" value="Genomic_DNA"/>
</dbReference>
<reference evidence="1 2" key="1">
    <citation type="submission" date="2018-08" db="EMBL/GenBank/DDBJ databases">
        <title>Paenibacillus sp. M4BSY-1, whole genome shotgun sequence.</title>
        <authorList>
            <person name="Tuo L."/>
        </authorList>
    </citation>
    <scope>NUCLEOTIDE SEQUENCE [LARGE SCALE GENOMIC DNA]</scope>
    <source>
        <strain evidence="1 2">M4BSY-1</strain>
    </source>
</reference>
<gene>
    <name evidence="1" type="ORF">DX130_20835</name>
</gene>
<dbReference type="Gene3D" id="1.20.1260.120">
    <property type="entry name" value="Protein of unknown function DUF2935"/>
    <property type="match status" value="1"/>
</dbReference>
<dbReference type="OrthoDB" id="1633927at2"/>
<comment type="caution">
    <text evidence="1">The sequence shown here is derived from an EMBL/GenBank/DDBJ whole genome shotgun (WGS) entry which is preliminary data.</text>
</comment>
<dbReference type="InterPro" id="IPR021328">
    <property type="entry name" value="CotB-like"/>
</dbReference>